<sequence>MTTTSNETFDAKRIAYCVHVDHEAEYISKMYSWELPDGMETPRFGETLLVENGDSTALVYFIIEWKVIPIESIDRKKVLAVSEEKIKLQYRKNFVDLLKVHKGIQSGMHTPEEFFGFYTEDRQRWNGWPRNFDHEDRDSTPKRRVRRHRSNRLQERSYHPWWMEAEESPKINADKMLRNAYTYRLAYCVYIGEEKISPFRSWVLPDGISPKTGDWLLVENGRGTTDSVCFVFEKQITTNKKSKKAVIAIDDSKARRRPGLEEEERDKLLFGEIKPEWFRGCYLGTRWSPIRKIWPQPKRRARFYEISGEKKNIWGRWSGQRDLTESIQKNTDAIVVGIGDEDVIEDVPGFYIIKTAQINKVVKEGRRLGLTIQYKDVTNSHESFLKNRYEVSQSVLDSCTIERFSSVEEPFWMGGKKVHFRPIETLKPGEWNHYPKELYGYEWGTSIIKSATPGDLCKLPDLLPDDGKLYTLWVEGEKSWGVFVPDQSGRRSWKRLPVLFNCIVADTTSKGSLDNKSAYYVRQDNWGIGQQCPYVGEIAIFYRHGSQKGFFNEFDKKRALRERDLEYCRCIMPRS</sequence>
<comment type="caution">
    <text evidence="2">The sequence shown here is derived from an EMBL/GenBank/DDBJ whole genome shotgun (WGS) entry which is preliminary data.</text>
</comment>
<organism evidence="2 3">
    <name type="scientific">Porphyromonas gulae</name>
    <dbReference type="NCBI Taxonomy" id="111105"/>
    <lineage>
        <taxon>Bacteria</taxon>
        <taxon>Pseudomonadati</taxon>
        <taxon>Bacteroidota</taxon>
        <taxon>Bacteroidia</taxon>
        <taxon>Bacteroidales</taxon>
        <taxon>Porphyromonadaceae</taxon>
        <taxon>Porphyromonas</taxon>
    </lineage>
</organism>
<dbReference type="AlphaFoldDB" id="A0A0A2FCY7"/>
<accession>A0A0A2FCY7</accession>
<proteinExistence type="predicted"/>
<dbReference type="RefSeq" id="WP_039419885.1">
    <property type="nucleotide sequence ID" value="NZ_JRAI01000005.1"/>
</dbReference>
<protein>
    <submittedName>
        <fullName evidence="2">Uncharacterized protein</fullName>
    </submittedName>
</protein>
<dbReference type="EMBL" id="JRAI01000005">
    <property type="protein sequence ID" value="KGN87982.1"/>
    <property type="molecule type" value="Genomic_DNA"/>
</dbReference>
<evidence type="ECO:0000256" key="1">
    <source>
        <dbReference type="SAM" id="MobiDB-lite"/>
    </source>
</evidence>
<feature type="compositionally biased region" description="Basic and acidic residues" evidence="1">
    <location>
        <begin position="131"/>
        <end position="141"/>
    </location>
</feature>
<name>A0A0A2FCY7_9PORP</name>
<reference evidence="2 3" key="1">
    <citation type="submission" date="2014-08" db="EMBL/GenBank/DDBJ databases">
        <title>Porphyromonas gulae strain:COT-052_OH1451 Genome sequencing.</title>
        <authorList>
            <person name="Wallis C."/>
            <person name="Deusch O."/>
            <person name="O'Flynn C."/>
            <person name="Davis I."/>
            <person name="Jospin G."/>
            <person name="Darling A.E."/>
            <person name="Coil D.A."/>
            <person name="Alexiev A."/>
            <person name="Horsfall A."/>
            <person name="Kirkwood N."/>
            <person name="Harris S."/>
            <person name="Eisen J.A."/>
        </authorList>
    </citation>
    <scope>NUCLEOTIDE SEQUENCE [LARGE SCALE GENOMIC DNA]</scope>
    <source>
        <strain evidence="3">COT-052 OH1451</strain>
    </source>
</reference>
<feature type="compositionally biased region" description="Basic residues" evidence="1">
    <location>
        <begin position="142"/>
        <end position="151"/>
    </location>
</feature>
<evidence type="ECO:0000313" key="3">
    <source>
        <dbReference type="Proteomes" id="UP000030130"/>
    </source>
</evidence>
<feature type="region of interest" description="Disordered" evidence="1">
    <location>
        <begin position="130"/>
        <end position="151"/>
    </location>
</feature>
<gene>
    <name evidence="2" type="ORF">HR08_00905</name>
</gene>
<evidence type="ECO:0000313" key="2">
    <source>
        <dbReference type="EMBL" id="KGN87982.1"/>
    </source>
</evidence>
<dbReference type="Proteomes" id="UP000030130">
    <property type="component" value="Unassembled WGS sequence"/>
</dbReference>